<organism evidence="2 3">
    <name type="scientific">Brevibacterium casei</name>
    <dbReference type="NCBI Taxonomy" id="33889"/>
    <lineage>
        <taxon>Bacteria</taxon>
        <taxon>Bacillati</taxon>
        <taxon>Actinomycetota</taxon>
        <taxon>Actinomycetes</taxon>
        <taxon>Micrococcales</taxon>
        <taxon>Brevibacteriaceae</taxon>
        <taxon>Brevibacterium</taxon>
    </lineage>
</organism>
<dbReference type="Proteomes" id="UP000595374">
    <property type="component" value="Chromosome"/>
</dbReference>
<dbReference type="EMBL" id="CP065989">
    <property type="protein sequence ID" value="QQB14405.1"/>
    <property type="molecule type" value="Genomic_DNA"/>
</dbReference>
<name>A0A7T4DIJ4_9MICO</name>
<dbReference type="Gene3D" id="3.10.180.10">
    <property type="entry name" value="2,3-Dihydroxybiphenyl 1,2-Dioxygenase, domain 1"/>
    <property type="match status" value="1"/>
</dbReference>
<accession>A0A7T4DIJ4</accession>
<protein>
    <submittedName>
        <fullName evidence="2">VOC family protein</fullName>
    </submittedName>
</protein>
<evidence type="ECO:0000259" key="1">
    <source>
        <dbReference type="PROSITE" id="PS51819"/>
    </source>
</evidence>
<gene>
    <name evidence="2" type="ORF">I6H47_17005</name>
</gene>
<reference evidence="2 3" key="1">
    <citation type="submission" date="2020-12" db="EMBL/GenBank/DDBJ databases">
        <title>FDA dAtabase for Regulatory Grade micrObial Sequences (FDA-ARGOS): Supporting development and validation of Infectious Disease Dx tests.</title>
        <authorList>
            <person name="Sproer C."/>
            <person name="Gronow S."/>
            <person name="Severitt S."/>
            <person name="Schroder I."/>
            <person name="Tallon L."/>
            <person name="Sadzewicz L."/>
            <person name="Zhao X."/>
            <person name="Boylan J."/>
            <person name="Ott S."/>
            <person name="Bowen H."/>
            <person name="Vavikolanu K."/>
            <person name="Mehta A."/>
            <person name="Aluvathingal J."/>
            <person name="Nadendla S."/>
            <person name="Lowell S."/>
            <person name="Myers T."/>
            <person name="Yan Y."/>
            <person name="Sichtig H."/>
        </authorList>
    </citation>
    <scope>NUCLEOTIDE SEQUENCE [LARGE SCALE GENOMIC DNA]</scope>
    <source>
        <strain evidence="2 3">FDAARGOS_990</strain>
    </source>
</reference>
<dbReference type="InterPro" id="IPR004360">
    <property type="entry name" value="Glyas_Fos-R_dOase_dom"/>
</dbReference>
<dbReference type="AlphaFoldDB" id="A0A7T4DIJ4"/>
<evidence type="ECO:0000313" key="3">
    <source>
        <dbReference type="Proteomes" id="UP000595374"/>
    </source>
</evidence>
<dbReference type="RefSeq" id="WP_198499473.1">
    <property type="nucleotide sequence ID" value="NZ_CP065989.1"/>
</dbReference>
<sequence length="133" mass="14423">MSTLRGLTTMVLTADDVEEAVAWYSGVLGIAPYFRQPPDGDPAYIEFRIGPDEDELGIMSRSYAPDGTPRGSSSVTYWFVDDVAEALADLVARGATVHAPVTPRGEEFVTASVTDPFGNVLGLMHSPHWQARH</sequence>
<dbReference type="InterPro" id="IPR037523">
    <property type="entry name" value="VOC_core"/>
</dbReference>
<dbReference type="Pfam" id="PF00903">
    <property type="entry name" value="Glyoxalase"/>
    <property type="match status" value="1"/>
</dbReference>
<dbReference type="PROSITE" id="PS51819">
    <property type="entry name" value="VOC"/>
    <property type="match status" value="1"/>
</dbReference>
<proteinExistence type="predicted"/>
<feature type="domain" description="VOC" evidence="1">
    <location>
        <begin position="6"/>
        <end position="126"/>
    </location>
</feature>
<dbReference type="SUPFAM" id="SSF54593">
    <property type="entry name" value="Glyoxalase/Bleomycin resistance protein/Dihydroxybiphenyl dioxygenase"/>
    <property type="match status" value="1"/>
</dbReference>
<dbReference type="InterPro" id="IPR029068">
    <property type="entry name" value="Glyas_Bleomycin-R_OHBP_Dase"/>
</dbReference>
<evidence type="ECO:0000313" key="2">
    <source>
        <dbReference type="EMBL" id="QQB14405.1"/>
    </source>
</evidence>